<name>A0A5S5D2X8_9ACTN</name>
<evidence type="ECO:0000313" key="3">
    <source>
        <dbReference type="Proteomes" id="UP000322499"/>
    </source>
</evidence>
<accession>A0A5S5D2X8</accession>
<sequence length="45" mass="4713">MRRGNRAARSVQIQHGAVHGETDLDGLRPAGTADATGRSSGHFVV</sequence>
<organism evidence="2 3">
    <name type="scientific">Blastococcus xanthinilyticus</name>
    <dbReference type="NCBI Taxonomy" id="1564164"/>
    <lineage>
        <taxon>Bacteria</taxon>
        <taxon>Bacillati</taxon>
        <taxon>Actinomycetota</taxon>
        <taxon>Actinomycetes</taxon>
        <taxon>Geodermatophilales</taxon>
        <taxon>Geodermatophilaceae</taxon>
        <taxon>Blastococcus</taxon>
    </lineage>
</organism>
<reference evidence="2 3" key="1">
    <citation type="submission" date="2019-07" db="EMBL/GenBank/DDBJ databases">
        <title>Genomic Encyclopedia of Archaeal and Bacterial Type Strains, Phase II (KMG-II): from individual species to whole genera.</title>
        <authorList>
            <person name="Goeker M."/>
        </authorList>
    </citation>
    <scope>NUCLEOTIDE SEQUENCE [LARGE SCALE GENOMIC DNA]</scope>
    <source>
        <strain evidence="2 3">DSM 46842</strain>
    </source>
</reference>
<gene>
    <name evidence="2" type="ORF">BD833_103145</name>
</gene>
<dbReference type="Proteomes" id="UP000322499">
    <property type="component" value="Unassembled WGS sequence"/>
</dbReference>
<comment type="caution">
    <text evidence="2">The sequence shown here is derived from an EMBL/GenBank/DDBJ whole genome shotgun (WGS) entry which is preliminary data.</text>
</comment>
<dbReference type="EMBL" id="VNHW01000003">
    <property type="protein sequence ID" value="TYP88989.1"/>
    <property type="molecule type" value="Genomic_DNA"/>
</dbReference>
<keyword evidence="3" id="KW-1185">Reference proteome</keyword>
<proteinExistence type="predicted"/>
<dbReference type="AlphaFoldDB" id="A0A5S5D2X8"/>
<evidence type="ECO:0000313" key="2">
    <source>
        <dbReference type="EMBL" id="TYP88989.1"/>
    </source>
</evidence>
<feature type="region of interest" description="Disordered" evidence="1">
    <location>
        <begin position="1"/>
        <end position="45"/>
    </location>
</feature>
<evidence type="ECO:0000256" key="1">
    <source>
        <dbReference type="SAM" id="MobiDB-lite"/>
    </source>
</evidence>
<protein>
    <submittedName>
        <fullName evidence="2">Uncharacterized protein</fullName>
    </submittedName>
</protein>